<dbReference type="Gene3D" id="2.30.29.80">
    <property type="match status" value="1"/>
</dbReference>
<evidence type="ECO:0000313" key="3">
    <source>
        <dbReference type="EMBL" id="CBK42639.1"/>
    </source>
</evidence>
<dbReference type="InterPro" id="IPR036913">
    <property type="entry name" value="YegP-like_sf"/>
</dbReference>
<evidence type="ECO:0000256" key="1">
    <source>
        <dbReference type="SAM" id="MobiDB-lite"/>
    </source>
</evidence>
<name>D8PHA2_9BACT</name>
<sequence>MSPHPQWRGQRRIRVALEFTARGVRLAGMKPLEGPAVQRPVLEGSYLAEVTVGGVTAIVHSFNDPRSVRGISRPQQPGHSFARQDTAIVYVDVPIAHEGPLGDISISVTDLSKLRQRPVDMAEVQALLGRAPKGIRAAGRITSEQLRAHPDWGALGLPGVPSAPRLGFYEIYRDREKTFRWRLHHSDGRIVAECAKPYPSRAACEADLRWMKESGSRAPVRSLDIPTPPATPKKRK</sequence>
<feature type="region of interest" description="Disordered" evidence="1">
    <location>
        <begin position="214"/>
        <end position="236"/>
    </location>
</feature>
<protein>
    <recommendedName>
        <fullName evidence="2">DUF1508 domain-containing protein</fullName>
    </recommendedName>
</protein>
<dbReference type="AlphaFoldDB" id="D8PHA2"/>
<organism evidence="3 4">
    <name type="scientific">Nitrospira defluvii</name>
    <dbReference type="NCBI Taxonomy" id="330214"/>
    <lineage>
        <taxon>Bacteria</taxon>
        <taxon>Pseudomonadati</taxon>
        <taxon>Nitrospirota</taxon>
        <taxon>Nitrospiria</taxon>
        <taxon>Nitrospirales</taxon>
        <taxon>Nitrospiraceae</taxon>
        <taxon>Nitrospira</taxon>
    </lineage>
</organism>
<dbReference type="InterPro" id="IPR010879">
    <property type="entry name" value="DUF1508"/>
</dbReference>
<proteinExistence type="predicted"/>
<dbReference type="KEGG" id="nde:NIDE2941"/>
<feature type="compositionally biased region" description="Pro residues" evidence="1">
    <location>
        <begin position="226"/>
        <end position="236"/>
    </location>
</feature>
<feature type="domain" description="DUF1508" evidence="2">
    <location>
        <begin position="176"/>
        <end position="220"/>
    </location>
</feature>
<dbReference type="STRING" id="330214.NIDE2941"/>
<dbReference type="EMBL" id="FP929003">
    <property type="protein sequence ID" value="CBK42639.1"/>
    <property type="molecule type" value="Genomic_DNA"/>
</dbReference>
<evidence type="ECO:0000313" key="4">
    <source>
        <dbReference type="Proteomes" id="UP000001660"/>
    </source>
</evidence>
<dbReference type="HOGENOM" id="CLU_1223559_0_0_0"/>
<keyword evidence="4" id="KW-1185">Reference proteome</keyword>
<dbReference type="SUPFAM" id="SSF160113">
    <property type="entry name" value="YegP-like"/>
    <property type="match status" value="1"/>
</dbReference>
<gene>
    <name evidence="3" type="ORF">NIDE2941</name>
</gene>
<dbReference type="Proteomes" id="UP000001660">
    <property type="component" value="Chromosome"/>
</dbReference>
<dbReference type="eggNOG" id="COG3422">
    <property type="taxonomic scope" value="Bacteria"/>
</dbReference>
<evidence type="ECO:0000259" key="2">
    <source>
        <dbReference type="Pfam" id="PF07411"/>
    </source>
</evidence>
<reference evidence="3 4" key="1">
    <citation type="journal article" date="2010" name="Proc. Natl. Acad. Sci. U.S.A.">
        <title>A Nitrospira metagenome illuminates the physiology and evolution of globally important nitrite-oxidizing bacteria.</title>
        <authorList>
            <person name="Lucker S."/>
            <person name="Wagner M."/>
            <person name="Maixner F."/>
            <person name="Pelletier E."/>
            <person name="Koch H."/>
            <person name="Vacherie B."/>
            <person name="Rattei T."/>
            <person name="Sinninghe Damste J."/>
            <person name="Spieck E."/>
            <person name="Le Paslier D."/>
            <person name="Daims H."/>
        </authorList>
    </citation>
    <scope>NUCLEOTIDE SEQUENCE [LARGE SCALE GENOMIC DNA]</scope>
</reference>
<accession>D8PHA2</accession>
<dbReference type="Pfam" id="PF07411">
    <property type="entry name" value="DUF1508"/>
    <property type="match status" value="1"/>
</dbReference>